<sequence length="121" mass="14498">MSYTVHYGKTDGYCCPYKYKAKDCGCMKGKIKASILEKIVAEEIRLYTEHFLEQEQTRNIECRVRESICESLKDRKRKWEAEKQKLQVSKMQLYEKYKQGVTDKETYLFQKEVFTKKIQSI</sequence>
<name>I0SIG9_STRAP</name>
<dbReference type="RefSeq" id="WP_003034853.1">
    <property type="nucleotide sequence ID" value="NZ_AICP01000029.1"/>
</dbReference>
<dbReference type="EMBL" id="AICP01000029">
    <property type="protein sequence ID" value="EID23172.1"/>
    <property type="molecule type" value="Genomic_DNA"/>
</dbReference>
<reference evidence="2 3" key="1">
    <citation type="submission" date="2012-01" db="EMBL/GenBank/DDBJ databases">
        <authorList>
            <person name="Harkins D.M."/>
            <person name="Madupu R."/>
            <person name="Durkin A.S."/>
            <person name="Torralba M."/>
            <person name="Methe B."/>
            <person name="Sutton G.G."/>
            <person name="Nelson K.E."/>
        </authorList>
    </citation>
    <scope>NUCLEOTIDE SEQUENCE [LARGE SCALE GENOMIC DNA]</scope>
    <source>
        <strain evidence="2 3">CCUG 39159</strain>
    </source>
</reference>
<dbReference type="Proteomes" id="UP000003245">
    <property type="component" value="Unassembled WGS sequence"/>
</dbReference>
<evidence type="ECO:0000313" key="3">
    <source>
        <dbReference type="Proteomes" id="UP000003245"/>
    </source>
</evidence>
<comment type="caution">
    <text evidence="2">The sequence shown here is derived from an EMBL/GenBank/DDBJ whole genome shotgun (WGS) entry which is preliminary data.</text>
</comment>
<dbReference type="AlphaFoldDB" id="I0SIG9"/>
<keyword evidence="3" id="KW-1185">Reference proteome</keyword>
<evidence type="ECO:0000256" key="1">
    <source>
        <dbReference type="SAM" id="Coils"/>
    </source>
</evidence>
<evidence type="ECO:0000313" key="2">
    <source>
        <dbReference type="EMBL" id="EID23172.1"/>
    </source>
</evidence>
<protein>
    <recommendedName>
        <fullName evidence="4">Recombinase zinc beta ribbon domain-containing protein</fullName>
    </recommendedName>
</protein>
<feature type="coiled-coil region" evidence="1">
    <location>
        <begin position="69"/>
        <end position="96"/>
    </location>
</feature>
<accession>I0SIG9</accession>
<proteinExistence type="predicted"/>
<keyword evidence="1" id="KW-0175">Coiled coil</keyword>
<gene>
    <name evidence="2" type="ORF">HMPREF1043_0265</name>
</gene>
<evidence type="ECO:0008006" key="4">
    <source>
        <dbReference type="Google" id="ProtNLM"/>
    </source>
</evidence>
<dbReference type="PATRIC" id="fig|1095729.3.peg.639"/>
<organism evidence="2 3">
    <name type="scientific">Streptococcus anginosus subsp. whileyi CCUG 39159</name>
    <dbReference type="NCBI Taxonomy" id="1095729"/>
    <lineage>
        <taxon>Bacteria</taxon>
        <taxon>Bacillati</taxon>
        <taxon>Bacillota</taxon>
        <taxon>Bacilli</taxon>
        <taxon>Lactobacillales</taxon>
        <taxon>Streptococcaceae</taxon>
        <taxon>Streptococcus</taxon>
        <taxon>Streptococcus anginosus group</taxon>
    </lineage>
</organism>